<evidence type="ECO:0000259" key="1">
    <source>
        <dbReference type="Pfam" id="PF00149"/>
    </source>
</evidence>
<dbReference type="Pfam" id="PF00149">
    <property type="entry name" value="Metallophos"/>
    <property type="match status" value="1"/>
</dbReference>
<name>A0A432VQM2_9GAMM</name>
<comment type="caution">
    <text evidence="2">The sequence shown here is derived from an EMBL/GenBank/DDBJ whole genome shotgun (WGS) entry which is preliminary data.</text>
</comment>
<dbReference type="RefSeq" id="WP_126768304.1">
    <property type="nucleotide sequence ID" value="NZ_PIPJ01000011.1"/>
</dbReference>
<evidence type="ECO:0000313" key="2">
    <source>
        <dbReference type="EMBL" id="RUO18496.1"/>
    </source>
</evidence>
<protein>
    <submittedName>
        <fullName evidence="2">Metallophosphoesterase</fullName>
    </submittedName>
</protein>
<keyword evidence="3" id="KW-1185">Reference proteome</keyword>
<reference evidence="3" key="1">
    <citation type="journal article" date="2018" name="Front. Microbiol.">
        <title>Genome-Based Analysis Reveals the Taxonomy and Diversity of the Family Idiomarinaceae.</title>
        <authorList>
            <person name="Liu Y."/>
            <person name="Lai Q."/>
            <person name="Shao Z."/>
        </authorList>
    </citation>
    <scope>NUCLEOTIDE SEQUENCE [LARGE SCALE GENOMIC DNA]</scope>
    <source>
        <strain evidence="3">GBPy7</strain>
    </source>
</reference>
<evidence type="ECO:0000313" key="3">
    <source>
        <dbReference type="Proteomes" id="UP000288395"/>
    </source>
</evidence>
<dbReference type="GO" id="GO:0016791">
    <property type="term" value="F:phosphatase activity"/>
    <property type="evidence" value="ECO:0007669"/>
    <property type="project" value="TreeGrafter"/>
</dbReference>
<dbReference type="OrthoDB" id="9807890at2"/>
<dbReference type="InterPro" id="IPR050126">
    <property type="entry name" value="Ap4A_hydrolase"/>
</dbReference>
<gene>
    <name evidence="2" type="ORF">CWE08_11295</name>
</gene>
<organism evidence="2 3">
    <name type="scientific">Aliidiomarina iranensis</name>
    <dbReference type="NCBI Taxonomy" id="1434071"/>
    <lineage>
        <taxon>Bacteria</taxon>
        <taxon>Pseudomonadati</taxon>
        <taxon>Pseudomonadota</taxon>
        <taxon>Gammaproteobacteria</taxon>
        <taxon>Alteromonadales</taxon>
        <taxon>Idiomarinaceae</taxon>
        <taxon>Aliidiomarina</taxon>
    </lineage>
</organism>
<dbReference type="InterPro" id="IPR029052">
    <property type="entry name" value="Metallo-depent_PP-like"/>
</dbReference>
<dbReference type="Gene3D" id="3.60.21.10">
    <property type="match status" value="1"/>
</dbReference>
<accession>A0A432VQM2</accession>
<dbReference type="InterPro" id="IPR004843">
    <property type="entry name" value="Calcineurin-like_PHP"/>
</dbReference>
<sequence>MDPKHNVSQTQLTQGFDIIGDVHGKADKLFALLAKLAYEERNGVYQHPTRKAIFVGDLIDNGHQTLAVLKTVKAMVDSGHALITMGNHELNAVGWATQHSQTGKYLREHSATNQAHHQAFLDDLPTFEDRRPWLEWFKTLPLFLDLGEFRVIHACWHEPSFADIQPYLNPDNSLRADAWEAIFAVGSRPFKAVENLLKGVEETLPEGVSFVDHKGKERWEVRISWWRSEAETLADIAHIPVPGQNRAAIDALGKVTADNKLLKRLAYQGECPVFFGHYWLAGTPSTLTPKTACVDYSAGRNGPLVAYRWSGERVLDNANFVAAGAE</sequence>
<dbReference type="PANTHER" id="PTHR42850:SF7">
    <property type="entry name" value="BIS(5'-NUCLEOSYL)-TETRAPHOSPHATASE PRPE [ASYMMETRICAL]"/>
    <property type="match status" value="1"/>
</dbReference>
<dbReference type="Proteomes" id="UP000288395">
    <property type="component" value="Unassembled WGS sequence"/>
</dbReference>
<dbReference type="SUPFAM" id="SSF56300">
    <property type="entry name" value="Metallo-dependent phosphatases"/>
    <property type="match status" value="1"/>
</dbReference>
<feature type="domain" description="Calcineurin-like phosphoesterase" evidence="1">
    <location>
        <begin position="17"/>
        <end position="172"/>
    </location>
</feature>
<proteinExistence type="predicted"/>
<dbReference type="PANTHER" id="PTHR42850">
    <property type="entry name" value="METALLOPHOSPHOESTERASE"/>
    <property type="match status" value="1"/>
</dbReference>
<dbReference type="EMBL" id="PIPJ01000011">
    <property type="protein sequence ID" value="RUO18496.1"/>
    <property type="molecule type" value="Genomic_DNA"/>
</dbReference>
<dbReference type="GO" id="GO:0005737">
    <property type="term" value="C:cytoplasm"/>
    <property type="evidence" value="ECO:0007669"/>
    <property type="project" value="TreeGrafter"/>
</dbReference>
<dbReference type="AlphaFoldDB" id="A0A432VQM2"/>